<organism evidence="2">
    <name type="scientific">marine sediment metagenome</name>
    <dbReference type="NCBI Taxonomy" id="412755"/>
    <lineage>
        <taxon>unclassified sequences</taxon>
        <taxon>metagenomes</taxon>
        <taxon>ecological metagenomes</taxon>
    </lineage>
</organism>
<dbReference type="SUPFAM" id="SSF48452">
    <property type="entry name" value="TPR-like"/>
    <property type="match status" value="1"/>
</dbReference>
<protein>
    <recommendedName>
        <fullName evidence="3">Tetratricopeptide repeat protein</fullName>
    </recommendedName>
</protein>
<evidence type="ECO:0000256" key="1">
    <source>
        <dbReference type="SAM" id="Phobius"/>
    </source>
</evidence>
<keyword evidence="1" id="KW-0472">Membrane</keyword>
<evidence type="ECO:0008006" key="3">
    <source>
        <dbReference type="Google" id="ProtNLM"/>
    </source>
</evidence>
<sequence>MNRAQKMIKAIIYPIIIIVITIGVADDLGKWFFGDSWEVHAFDFEETWPFWVIALAIIYKIEKNIFESWTNLVNESYEYSRNGEYLKSIKIAQKALKLNPRASEAWRLIGNAYEFLSDETEEATKIQVFNKKQKYEQVTEYHKKATEAWDKAKKINPKTVIPDYHK</sequence>
<keyword evidence="1" id="KW-1133">Transmembrane helix</keyword>
<dbReference type="AlphaFoldDB" id="X0UXM2"/>
<keyword evidence="1" id="KW-0812">Transmembrane</keyword>
<feature type="transmembrane region" description="Helical" evidence="1">
    <location>
        <begin position="12"/>
        <end position="33"/>
    </location>
</feature>
<evidence type="ECO:0000313" key="2">
    <source>
        <dbReference type="EMBL" id="GAG05043.1"/>
    </source>
</evidence>
<comment type="caution">
    <text evidence="2">The sequence shown here is derived from an EMBL/GenBank/DDBJ whole genome shotgun (WGS) entry which is preliminary data.</text>
</comment>
<name>X0UXM2_9ZZZZ</name>
<dbReference type="Gene3D" id="1.25.40.10">
    <property type="entry name" value="Tetratricopeptide repeat domain"/>
    <property type="match status" value="1"/>
</dbReference>
<reference evidence="2" key="1">
    <citation type="journal article" date="2014" name="Front. Microbiol.">
        <title>High frequency of phylogenetically diverse reductive dehalogenase-homologous genes in deep subseafloor sedimentary metagenomes.</title>
        <authorList>
            <person name="Kawai M."/>
            <person name="Futagami T."/>
            <person name="Toyoda A."/>
            <person name="Takaki Y."/>
            <person name="Nishi S."/>
            <person name="Hori S."/>
            <person name="Arai W."/>
            <person name="Tsubouchi T."/>
            <person name="Morono Y."/>
            <person name="Uchiyama I."/>
            <person name="Ito T."/>
            <person name="Fujiyama A."/>
            <person name="Inagaki F."/>
            <person name="Takami H."/>
        </authorList>
    </citation>
    <scope>NUCLEOTIDE SEQUENCE</scope>
    <source>
        <strain evidence="2">Expedition CK06-06</strain>
    </source>
</reference>
<gene>
    <name evidence="2" type="ORF">S01H1_42229</name>
</gene>
<proteinExistence type="predicted"/>
<accession>X0UXM2</accession>
<dbReference type="InterPro" id="IPR011990">
    <property type="entry name" value="TPR-like_helical_dom_sf"/>
</dbReference>
<dbReference type="EMBL" id="BARS01026832">
    <property type="protein sequence ID" value="GAG05043.1"/>
    <property type="molecule type" value="Genomic_DNA"/>
</dbReference>